<evidence type="ECO:0000256" key="1">
    <source>
        <dbReference type="SAM" id="Coils"/>
    </source>
</evidence>
<dbReference type="EMBL" id="CP025791">
    <property type="protein sequence ID" value="AUP77444.1"/>
    <property type="molecule type" value="Genomic_DNA"/>
</dbReference>
<proteinExistence type="predicted"/>
<dbReference type="Proteomes" id="UP000235826">
    <property type="component" value="Chromosome"/>
</dbReference>
<keyword evidence="1" id="KW-0175">Coiled coil</keyword>
<dbReference type="KEGG" id="fek:C1H87_01395"/>
<accession>A0A2K9PK64</accession>
<evidence type="ECO:0000256" key="2">
    <source>
        <dbReference type="SAM" id="MobiDB-lite"/>
    </source>
</evidence>
<gene>
    <name evidence="3" type="ORF">C1H87_01395</name>
</gene>
<dbReference type="AlphaFoldDB" id="A0A2K9PK64"/>
<keyword evidence="4" id="KW-1185">Reference proteome</keyword>
<protein>
    <submittedName>
        <fullName evidence="3">Uncharacterized protein</fullName>
    </submittedName>
</protein>
<feature type="coiled-coil region" evidence="1">
    <location>
        <begin position="55"/>
        <end position="82"/>
    </location>
</feature>
<dbReference type="RefSeq" id="WP_102754104.1">
    <property type="nucleotide sequence ID" value="NZ_CP025791.1"/>
</dbReference>
<reference evidence="3 4" key="1">
    <citation type="submission" date="2018-01" db="EMBL/GenBank/DDBJ databases">
        <title>Complete genome sequence of Flavivirga eckloniae ECD14 isolated from seaweed Ecklonia cava.</title>
        <authorList>
            <person name="Lee J.H."/>
            <person name="Baik K.S."/>
            <person name="Seong C.N."/>
        </authorList>
    </citation>
    <scope>NUCLEOTIDE SEQUENCE [LARGE SCALE GENOMIC DNA]</scope>
    <source>
        <strain evidence="3 4">ECD14</strain>
    </source>
</reference>
<sequence>MSGEKEQSQYTGNFDATPENRDKPNESLFWRIFNTVVKQKIPFLYNGLKKFGKNIYTANNEVIKAEADIKRAKAQKKLAEAAILANQAKGVDIDNLKKMNDNIVNIHSNEKLPDDIKTLLTIASISKDPAILEQIQKLNDMGNVLGAVRFTSINLKIKEDNNIEEIKSEQIEPLSLDDFKFPDTYEEFLKLRVSELPYSKKREKSIFDHWDTVDRLIELINIIIIRGESISALLRDEYYSIVKAAEKVYQVKILKDFNNPDSE</sequence>
<feature type="region of interest" description="Disordered" evidence="2">
    <location>
        <begin position="1"/>
        <end position="22"/>
    </location>
</feature>
<evidence type="ECO:0000313" key="4">
    <source>
        <dbReference type="Proteomes" id="UP000235826"/>
    </source>
</evidence>
<organism evidence="3 4">
    <name type="scientific">Flavivirga eckloniae</name>
    <dbReference type="NCBI Taxonomy" id="1803846"/>
    <lineage>
        <taxon>Bacteria</taxon>
        <taxon>Pseudomonadati</taxon>
        <taxon>Bacteroidota</taxon>
        <taxon>Flavobacteriia</taxon>
        <taxon>Flavobacteriales</taxon>
        <taxon>Flavobacteriaceae</taxon>
        <taxon>Flavivirga</taxon>
    </lineage>
</organism>
<name>A0A2K9PK64_9FLAO</name>
<evidence type="ECO:0000313" key="3">
    <source>
        <dbReference type="EMBL" id="AUP77444.1"/>
    </source>
</evidence>